<dbReference type="EMBL" id="BMKK01000001">
    <property type="protein sequence ID" value="GGD41232.1"/>
    <property type="molecule type" value="Genomic_DNA"/>
</dbReference>
<gene>
    <name evidence="3" type="primary">pycA</name>
    <name evidence="3" type="ORF">GCM10011514_01570</name>
</gene>
<dbReference type="FunFam" id="2.40.50.100:FF:000003">
    <property type="entry name" value="Acetyl-CoA carboxylase biotin carboxyl carrier protein"/>
    <property type="match status" value="1"/>
</dbReference>
<dbReference type="InterPro" id="IPR050709">
    <property type="entry name" value="Biotin_Carboxyl_Carrier/Decarb"/>
</dbReference>
<reference evidence="3" key="1">
    <citation type="journal article" date="2014" name="Int. J. Syst. Evol. Microbiol.">
        <title>Complete genome sequence of Corynebacterium casei LMG S-19264T (=DSM 44701T), isolated from a smear-ripened cheese.</title>
        <authorList>
            <consortium name="US DOE Joint Genome Institute (JGI-PGF)"/>
            <person name="Walter F."/>
            <person name="Albersmeier A."/>
            <person name="Kalinowski J."/>
            <person name="Ruckert C."/>
        </authorList>
    </citation>
    <scope>NUCLEOTIDE SEQUENCE</scope>
    <source>
        <strain evidence="3">CGMCC 1.15958</strain>
    </source>
</reference>
<dbReference type="CDD" id="cd06850">
    <property type="entry name" value="biotinyl_domain"/>
    <property type="match status" value="1"/>
</dbReference>
<organism evidence="3 4">
    <name type="scientific">Emticicia aquatilis</name>
    <dbReference type="NCBI Taxonomy" id="1537369"/>
    <lineage>
        <taxon>Bacteria</taxon>
        <taxon>Pseudomonadati</taxon>
        <taxon>Bacteroidota</taxon>
        <taxon>Cytophagia</taxon>
        <taxon>Cytophagales</taxon>
        <taxon>Leadbetterellaceae</taxon>
        <taxon>Emticicia</taxon>
    </lineage>
</organism>
<dbReference type="InterPro" id="IPR000089">
    <property type="entry name" value="Biotin_lipoyl"/>
</dbReference>
<protein>
    <submittedName>
        <fullName evidence="3">Acetyl-CoA carboxylase biotin carboxyl carrier protein subunit</fullName>
    </submittedName>
</protein>
<dbReference type="Pfam" id="PF00364">
    <property type="entry name" value="Biotin_lipoyl"/>
    <property type="match status" value="1"/>
</dbReference>
<keyword evidence="1" id="KW-0092">Biotin</keyword>
<evidence type="ECO:0000259" key="2">
    <source>
        <dbReference type="PROSITE" id="PS50968"/>
    </source>
</evidence>
<comment type="caution">
    <text evidence="3">The sequence shown here is derived from an EMBL/GenBank/DDBJ whole genome shotgun (WGS) entry which is preliminary data.</text>
</comment>
<accession>A0A917DJ38</accession>
<dbReference type="PROSITE" id="PS50968">
    <property type="entry name" value="BIOTINYL_LIPOYL"/>
    <property type="match status" value="1"/>
</dbReference>
<sequence length="165" mass="18353">MLKAIINDQTFELSDEKGAISINNQPFSWDLRDISENHFHIIKDNQSYNAELVEANYAEKIFKLKINGTIHTVNLKNRTDLLLEKMGMSSAASAKLNNLKAPMPGLIYEMKVKVGDEVKKGNVLLILVAMKMENAIKAAGDGIVKSIKTNTGDSVEKGQLIMEFE</sequence>
<keyword evidence="4" id="KW-1185">Reference proteome</keyword>
<dbReference type="SUPFAM" id="SSF51230">
    <property type="entry name" value="Single hybrid motif"/>
    <property type="match status" value="1"/>
</dbReference>
<proteinExistence type="predicted"/>
<evidence type="ECO:0000313" key="3">
    <source>
        <dbReference type="EMBL" id="GGD41232.1"/>
    </source>
</evidence>
<dbReference type="RefSeq" id="WP_188763672.1">
    <property type="nucleotide sequence ID" value="NZ_BMKK01000001.1"/>
</dbReference>
<evidence type="ECO:0000256" key="1">
    <source>
        <dbReference type="ARBA" id="ARBA00023267"/>
    </source>
</evidence>
<dbReference type="PANTHER" id="PTHR45266:SF3">
    <property type="entry name" value="OXALOACETATE DECARBOXYLASE ALPHA CHAIN"/>
    <property type="match status" value="1"/>
</dbReference>
<feature type="domain" description="Lipoyl-binding" evidence="2">
    <location>
        <begin position="83"/>
        <end position="165"/>
    </location>
</feature>
<dbReference type="Proteomes" id="UP000609064">
    <property type="component" value="Unassembled WGS sequence"/>
</dbReference>
<dbReference type="AlphaFoldDB" id="A0A917DJ38"/>
<dbReference type="Gene3D" id="2.40.50.100">
    <property type="match status" value="1"/>
</dbReference>
<evidence type="ECO:0000313" key="4">
    <source>
        <dbReference type="Proteomes" id="UP000609064"/>
    </source>
</evidence>
<dbReference type="PANTHER" id="PTHR45266">
    <property type="entry name" value="OXALOACETATE DECARBOXYLASE ALPHA CHAIN"/>
    <property type="match status" value="1"/>
</dbReference>
<name>A0A917DJ38_9BACT</name>
<dbReference type="InterPro" id="IPR011053">
    <property type="entry name" value="Single_hybrid_motif"/>
</dbReference>
<reference evidence="3" key="2">
    <citation type="submission" date="2020-09" db="EMBL/GenBank/DDBJ databases">
        <authorList>
            <person name="Sun Q."/>
            <person name="Zhou Y."/>
        </authorList>
    </citation>
    <scope>NUCLEOTIDE SEQUENCE</scope>
    <source>
        <strain evidence="3">CGMCC 1.15958</strain>
    </source>
</reference>